<feature type="transmembrane region" description="Helical" evidence="1">
    <location>
        <begin position="137"/>
        <end position="157"/>
    </location>
</feature>
<dbReference type="OrthoDB" id="1122739at2"/>
<feature type="transmembrane region" description="Helical" evidence="1">
    <location>
        <begin position="81"/>
        <end position="101"/>
    </location>
</feature>
<protein>
    <submittedName>
        <fullName evidence="2">Uncharacterized protein</fullName>
    </submittedName>
</protein>
<name>A0A0P1INH7_9RHOB</name>
<evidence type="ECO:0000256" key="1">
    <source>
        <dbReference type="SAM" id="Phobius"/>
    </source>
</evidence>
<sequence length="161" mass="17190">MARKIATMDVRFSSFGEDGGLLTTRNSILFQGKTTMPSSSPWVRPVAIAAALFGLLTIFSGGTALFGGAAARDAVGDAVPFVLWFNFLAGFVYLLGAIALFKSTTWATRIAWVMGLSTLLVFAVLILVALFGTPFEWRTVGAMTIRTGFWLAIAVALSRTA</sequence>
<keyword evidence="1" id="KW-1133">Transmembrane helix</keyword>
<keyword evidence="1" id="KW-0812">Transmembrane</keyword>
<organism evidence="2 3">
    <name type="scientific">Ruegeria denitrificans</name>
    <dbReference type="NCBI Taxonomy" id="1715692"/>
    <lineage>
        <taxon>Bacteria</taxon>
        <taxon>Pseudomonadati</taxon>
        <taxon>Pseudomonadota</taxon>
        <taxon>Alphaproteobacteria</taxon>
        <taxon>Rhodobacterales</taxon>
        <taxon>Roseobacteraceae</taxon>
        <taxon>Ruegeria</taxon>
    </lineage>
</organism>
<dbReference type="Proteomes" id="UP000051260">
    <property type="component" value="Unassembled WGS sequence"/>
</dbReference>
<dbReference type="STRING" id="1715692.RUE5091_03792"/>
<accession>A0A0P1INH7</accession>
<dbReference type="EMBL" id="CYUD01000014">
    <property type="protein sequence ID" value="CUK14762.1"/>
    <property type="molecule type" value="Genomic_DNA"/>
</dbReference>
<feature type="transmembrane region" description="Helical" evidence="1">
    <location>
        <begin position="110"/>
        <end position="131"/>
    </location>
</feature>
<keyword evidence="1" id="KW-0472">Membrane</keyword>
<proteinExistence type="predicted"/>
<evidence type="ECO:0000313" key="2">
    <source>
        <dbReference type="EMBL" id="CUK14762.1"/>
    </source>
</evidence>
<evidence type="ECO:0000313" key="3">
    <source>
        <dbReference type="Proteomes" id="UP000051260"/>
    </source>
</evidence>
<feature type="transmembrane region" description="Helical" evidence="1">
    <location>
        <begin position="46"/>
        <end position="69"/>
    </location>
</feature>
<gene>
    <name evidence="2" type="ORF">RUE5091_03792</name>
</gene>
<dbReference type="RefSeq" id="WP_082643722.1">
    <property type="nucleotide sequence ID" value="NZ_CYUD01000014.1"/>
</dbReference>
<reference evidence="3" key="1">
    <citation type="submission" date="2015-09" db="EMBL/GenBank/DDBJ databases">
        <authorList>
            <person name="Rodrigo-Torres L."/>
            <person name="Arahal D.R."/>
        </authorList>
    </citation>
    <scope>NUCLEOTIDE SEQUENCE [LARGE SCALE GENOMIC DNA]</scope>
    <source>
        <strain evidence="3">CECT 5091</strain>
    </source>
</reference>
<dbReference type="AlphaFoldDB" id="A0A0P1INH7"/>
<keyword evidence="3" id="KW-1185">Reference proteome</keyword>